<dbReference type="Pfam" id="PF13424">
    <property type="entry name" value="TPR_12"/>
    <property type="match status" value="1"/>
</dbReference>
<dbReference type="STRING" id="195522.BD01_1828"/>
<dbReference type="RefSeq" id="WP_042692111.1">
    <property type="nucleotide sequence ID" value="NZ_CP007264.1"/>
</dbReference>
<keyword evidence="1" id="KW-0802">TPR repeat</keyword>
<dbReference type="AlphaFoldDB" id="W8P3R7"/>
<evidence type="ECO:0000313" key="2">
    <source>
        <dbReference type="EMBL" id="AHL23431.1"/>
    </source>
</evidence>
<organism evidence="2 3">
    <name type="scientific">Thermococcus nautili</name>
    <dbReference type="NCBI Taxonomy" id="195522"/>
    <lineage>
        <taxon>Archaea</taxon>
        <taxon>Methanobacteriati</taxon>
        <taxon>Methanobacteriota</taxon>
        <taxon>Thermococci</taxon>
        <taxon>Thermococcales</taxon>
        <taxon>Thermococcaceae</taxon>
        <taxon>Thermococcus</taxon>
    </lineage>
</organism>
<feature type="repeat" description="TPR" evidence="1">
    <location>
        <begin position="144"/>
        <end position="177"/>
    </location>
</feature>
<name>W8P3R7_9EURY</name>
<dbReference type="OrthoDB" id="101849at2157"/>
<evidence type="ECO:0000256" key="1">
    <source>
        <dbReference type="PROSITE-ProRule" id="PRU00339"/>
    </source>
</evidence>
<protein>
    <submittedName>
        <fullName evidence="2">Uncharacterized protein</fullName>
    </submittedName>
</protein>
<dbReference type="Proteomes" id="UP000019434">
    <property type="component" value="Chromosome"/>
</dbReference>
<evidence type="ECO:0000313" key="3">
    <source>
        <dbReference type="Proteomes" id="UP000019434"/>
    </source>
</evidence>
<dbReference type="KEGG" id="tnu:BD01_1828"/>
<keyword evidence="3" id="KW-1185">Reference proteome</keyword>
<proteinExistence type="predicted"/>
<dbReference type="HOGENOM" id="CLU_876092_0_0_2"/>
<dbReference type="InterPro" id="IPR011990">
    <property type="entry name" value="TPR-like_helical_dom_sf"/>
</dbReference>
<dbReference type="InterPro" id="IPR019734">
    <property type="entry name" value="TPR_rpt"/>
</dbReference>
<dbReference type="GeneID" id="24958609"/>
<dbReference type="EMBL" id="CP007264">
    <property type="protein sequence ID" value="AHL23431.1"/>
    <property type="molecule type" value="Genomic_DNA"/>
</dbReference>
<sequence length="317" mass="36061">MKSSVLKPEGITVQEFLAEGFSEDSLKDLEKSYEEAWQREKLVYADGYIKLLVSIAEYYKRKRNNKHSDKLERLLEEMFGTLKRPTPQELAAEYYIKAAGVATSVSLIYFPRLDCPEEAERYLQLAVELEKKAIELGIVPEHHAITLNNLGTHYYETNRPEKALPVLKKALEYAKTPEKKGLILHNLALTYADLGMKQEAVDCMVKSICIHYSTKHDFGNVSLYDDAIERIIKMTKDPYTDIYALKVALELVSGNLNVEEAKEILKQIDEQKWPLAATLLTILNTKACCNASTPEECNRLIQDVASVVSIKTQTPRR</sequence>
<gene>
    <name evidence="2" type="ORF">BD01_1828</name>
</gene>
<dbReference type="SMART" id="SM00028">
    <property type="entry name" value="TPR"/>
    <property type="match status" value="2"/>
</dbReference>
<reference evidence="2 3" key="1">
    <citation type="submission" date="2014-02" db="EMBL/GenBank/DDBJ databases">
        <title>Genome Sequence of an Hyperthermophilic Archaeon, Thermococcus nautili 30-1, producing viral vesicles.</title>
        <authorList>
            <person name="Oberto J."/>
            <person name="Gaudin M."/>
            <person name="Cossu M."/>
            <person name="Gorlas A."/>
            <person name="Slesarev A."/>
            <person name="Marguet E."/>
            <person name="Forterre P."/>
        </authorList>
    </citation>
    <scope>NUCLEOTIDE SEQUENCE [LARGE SCALE GENOMIC DNA]</scope>
    <source>
        <strain evidence="2 3">30-1</strain>
    </source>
</reference>
<dbReference type="Gene3D" id="1.25.40.10">
    <property type="entry name" value="Tetratricopeptide repeat domain"/>
    <property type="match status" value="1"/>
</dbReference>
<dbReference type="PROSITE" id="PS50005">
    <property type="entry name" value="TPR"/>
    <property type="match status" value="1"/>
</dbReference>
<dbReference type="SUPFAM" id="SSF48452">
    <property type="entry name" value="TPR-like"/>
    <property type="match status" value="1"/>
</dbReference>
<accession>W8P3R7</accession>
<dbReference type="eggNOG" id="arCOG03032">
    <property type="taxonomic scope" value="Archaea"/>
</dbReference>